<evidence type="ECO:0000256" key="3">
    <source>
        <dbReference type="ARBA" id="ARBA00022490"/>
    </source>
</evidence>
<keyword evidence="3" id="KW-0963">Cytoplasm</keyword>
<dbReference type="InterPro" id="IPR038491">
    <property type="entry name" value="Velvet_dom_sf"/>
</dbReference>
<dbReference type="PANTHER" id="PTHR33572">
    <property type="entry name" value="SPORE DEVELOPMENT REGULATOR VOSA"/>
    <property type="match status" value="1"/>
</dbReference>
<dbReference type="GO" id="GO:0005737">
    <property type="term" value="C:cytoplasm"/>
    <property type="evidence" value="ECO:0007669"/>
    <property type="project" value="UniProtKB-SubCell"/>
</dbReference>
<comment type="caution">
    <text evidence="10">The sequence shown here is derived from an EMBL/GenBank/DDBJ whole genome shotgun (WGS) entry which is preliminary data.</text>
</comment>
<protein>
    <recommendedName>
        <fullName evidence="9">Velvet domain-containing protein</fullName>
    </recommendedName>
</protein>
<feature type="domain" description="Velvet" evidence="9">
    <location>
        <begin position="27"/>
        <end position="226"/>
    </location>
</feature>
<evidence type="ECO:0000256" key="4">
    <source>
        <dbReference type="ARBA" id="ARBA00023015"/>
    </source>
</evidence>
<dbReference type="InterPro" id="IPR021740">
    <property type="entry name" value="Velvet"/>
</dbReference>
<feature type="compositionally biased region" description="Polar residues" evidence="8">
    <location>
        <begin position="313"/>
        <end position="341"/>
    </location>
</feature>
<accession>A0A9P4UP91</accession>
<evidence type="ECO:0000256" key="7">
    <source>
        <dbReference type="ARBA" id="ARBA00038005"/>
    </source>
</evidence>
<evidence type="ECO:0000256" key="2">
    <source>
        <dbReference type="ARBA" id="ARBA00004496"/>
    </source>
</evidence>
<feature type="region of interest" description="Disordered" evidence="8">
    <location>
        <begin position="429"/>
        <end position="493"/>
    </location>
</feature>
<dbReference type="FunFam" id="2.60.40.3960:FF:000001">
    <property type="entry name" value="Sexual development activator VeA"/>
    <property type="match status" value="1"/>
</dbReference>
<evidence type="ECO:0000256" key="1">
    <source>
        <dbReference type="ARBA" id="ARBA00004123"/>
    </source>
</evidence>
<reference evidence="10" key="1">
    <citation type="journal article" date="2020" name="Stud. Mycol.">
        <title>101 Dothideomycetes genomes: a test case for predicting lifestyles and emergence of pathogens.</title>
        <authorList>
            <person name="Haridas S."/>
            <person name="Albert R."/>
            <person name="Binder M."/>
            <person name="Bloem J."/>
            <person name="Labutti K."/>
            <person name="Salamov A."/>
            <person name="Andreopoulos B."/>
            <person name="Baker S."/>
            <person name="Barry K."/>
            <person name="Bills G."/>
            <person name="Bluhm B."/>
            <person name="Cannon C."/>
            <person name="Castanera R."/>
            <person name="Culley D."/>
            <person name="Daum C."/>
            <person name="Ezra D."/>
            <person name="Gonzalez J."/>
            <person name="Henrissat B."/>
            <person name="Kuo A."/>
            <person name="Liang C."/>
            <person name="Lipzen A."/>
            <person name="Lutzoni F."/>
            <person name="Magnuson J."/>
            <person name="Mondo S."/>
            <person name="Nolan M."/>
            <person name="Ohm R."/>
            <person name="Pangilinan J."/>
            <person name="Park H.-J."/>
            <person name="Ramirez L."/>
            <person name="Alfaro M."/>
            <person name="Sun H."/>
            <person name="Tritt A."/>
            <person name="Yoshinaga Y."/>
            <person name="Zwiers L.-H."/>
            <person name="Turgeon B."/>
            <person name="Goodwin S."/>
            <person name="Spatafora J."/>
            <person name="Crous P."/>
            <person name="Grigoriev I."/>
        </authorList>
    </citation>
    <scope>NUCLEOTIDE SEQUENCE</scope>
    <source>
        <strain evidence="10">CBS 116435</strain>
    </source>
</reference>
<dbReference type="OrthoDB" id="5384689at2759"/>
<sequence length="606" mass="66180">MDALEHPNAISVSNEEKSSATRETVDGRRLTYHLAVVQEPKRARACGSGQKSSADRRPVDPPPIVELKIFEEKVPGAQPEDVTFRTNANYFLFATLEQARPIAHGRVSQERQQAPTVLTGTPVAGITYLDRPRPAGYFIFPDLSVRHEGKYRLSFSLYEEVKEAADQDKDAIDPKANSSNGGHVTHRVDVRSTPFTVYSAKKFPGLSSSTALSRMVAEQGCRVRIRRDVRLRKRDSKAGKDWNSYEEDTAQARARLSVTPLPEQYGYPALGTPHGSIEVIPRPRSASNTSHQSLAPSISRRPSLQDLNQSHQQAMYGGTPSTPTHTFTQPGSFGPSPTAQFAQPPYMQQQPNSMPPPPPQFPQSYGPPQIPGSASSASFYGATVAPYPEPNRPSVEYSAPQQLDYSRAPVQQMPQQPSVYNPQAYQQQIAPQQAYPQAQPQFAPNGPYSRNVPQSYSSSYDTSGRPVPLEPVQPTASVSGIEPSMPKSTNTLPPLNTSVLSNKLEAASPISAGPSSYYGGSLAANETSHKRSYGNVFPSTSGFNQPLKAGARPNSPYDTFSNPVHGFTTTAADDDDEDAECDVSSTLNRIPYRRADGKFMSRPHFS</sequence>
<evidence type="ECO:0000256" key="6">
    <source>
        <dbReference type="ARBA" id="ARBA00023242"/>
    </source>
</evidence>
<proteinExistence type="inferred from homology"/>
<name>A0A9P4UP91_9PEZI</name>
<feature type="compositionally biased region" description="Low complexity" evidence="8">
    <location>
        <begin position="343"/>
        <end position="352"/>
    </location>
</feature>
<evidence type="ECO:0000256" key="5">
    <source>
        <dbReference type="ARBA" id="ARBA00023163"/>
    </source>
</evidence>
<dbReference type="GO" id="GO:0034250">
    <property type="term" value="P:positive regulation of amide metabolic process"/>
    <property type="evidence" value="ECO:0007669"/>
    <property type="project" value="UniProtKB-ARBA"/>
</dbReference>
<comment type="subcellular location">
    <subcellularLocation>
        <location evidence="2">Cytoplasm</location>
    </subcellularLocation>
    <subcellularLocation>
        <location evidence="1">Nucleus</location>
    </subcellularLocation>
</comment>
<dbReference type="Gene3D" id="2.60.40.3960">
    <property type="entry name" value="Velvet domain"/>
    <property type="match status" value="1"/>
</dbReference>
<evidence type="ECO:0000259" key="9">
    <source>
        <dbReference type="PROSITE" id="PS51821"/>
    </source>
</evidence>
<dbReference type="InterPro" id="IPR037525">
    <property type="entry name" value="Velvet_dom"/>
</dbReference>
<feature type="region of interest" description="Disordered" evidence="8">
    <location>
        <begin position="544"/>
        <end position="583"/>
    </location>
</feature>
<dbReference type="GO" id="GO:0043455">
    <property type="term" value="P:regulation of secondary metabolic process"/>
    <property type="evidence" value="ECO:0007669"/>
    <property type="project" value="UniProtKB-ARBA"/>
</dbReference>
<feature type="compositionally biased region" description="Acidic residues" evidence="8">
    <location>
        <begin position="572"/>
        <end position="581"/>
    </location>
</feature>
<dbReference type="Pfam" id="PF11754">
    <property type="entry name" value="Velvet"/>
    <property type="match status" value="2"/>
</dbReference>
<evidence type="ECO:0000313" key="11">
    <source>
        <dbReference type="Proteomes" id="UP000799441"/>
    </source>
</evidence>
<feature type="region of interest" description="Disordered" evidence="8">
    <location>
        <begin position="41"/>
        <end position="61"/>
    </location>
</feature>
<dbReference type="EMBL" id="MU003778">
    <property type="protein sequence ID" value="KAF2723207.1"/>
    <property type="molecule type" value="Genomic_DNA"/>
</dbReference>
<evidence type="ECO:0000313" key="10">
    <source>
        <dbReference type="EMBL" id="KAF2723207.1"/>
    </source>
</evidence>
<feature type="compositionally biased region" description="Low complexity" evidence="8">
    <location>
        <begin position="429"/>
        <end position="444"/>
    </location>
</feature>
<gene>
    <name evidence="10" type="ORF">K431DRAFT_34774</name>
</gene>
<keyword evidence="11" id="KW-1185">Reference proteome</keyword>
<dbReference type="GO" id="GO:0051176">
    <property type="term" value="P:positive regulation of sulfur metabolic process"/>
    <property type="evidence" value="ECO:0007669"/>
    <property type="project" value="UniProtKB-ARBA"/>
</dbReference>
<feature type="compositionally biased region" description="Polar residues" evidence="8">
    <location>
        <begin position="451"/>
        <end position="462"/>
    </location>
</feature>
<keyword evidence="6" id="KW-0539">Nucleus</keyword>
<comment type="similarity">
    <text evidence="7">Belongs to the velvet family. VeA subfamily.</text>
</comment>
<feature type="region of interest" description="Disordered" evidence="8">
    <location>
        <begin position="313"/>
        <end position="399"/>
    </location>
</feature>
<dbReference type="PROSITE" id="PS51821">
    <property type="entry name" value="VELVET"/>
    <property type="match status" value="1"/>
</dbReference>
<feature type="region of interest" description="Disordered" evidence="8">
    <location>
        <begin position="1"/>
        <end position="28"/>
    </location>
</feature>
<feature type="compositionally biased region" description="Basic and acidic residues" evidence="8">
    <location>
        <begin position="14"/>
        <end position="28"/>
    </location>
</feature>
<organism evidence="10 11">
    <name type="scientific">Polychaeton citri CBS 116435</name>
    <dbReference type="NCBI Taxonomy" id="1314669"/>
    <lineage>
        <taxon>Eukaryota</taxon>
        <taxon>Fungi</taxon>
        <taxon>Dikarya</taxon>
        <taxon>Ascomycota</taxon>
        <taxon>Pezizomycotina</taxon>
        <taxon>Dothideomycetes</taxon>
        <taxon>Dothideomycetidae</taxon>
        <taxon>Capnodiales</taxon>
        <taxon>Capnodiaceae</taxon>
        <taxon>Polychaeton</taxon>
    </lineage>
</organism>
<dbReference type="AlphaFoldDB" id="A0A9P4UP91"/>
<dbReference type="Proteomes" id="UP000799441">
    <property type="component" value="Unassembled WGS sequence"/>
</dbReference>
<keyword evidence="4" id="KW-0805">Transcription regulation</keyword>
<evidence type="ECO:0000256" key="8">
    <source>
        <dbReference type="SAM" id="MobiDB-lite"/>
    </source>
</evidence>
<keyword evidence="5" id="KW-0804">Transcription</keyword>
<dbReference type="GO" id="GO:0005634">
    <property type="term" value="C:nucleus"/>
    <property type="evidence" value="ECO:0007669"/>
    <property type="project" value="UniProtKB-SubCell"/>
</dbReference>
<dbReference type="PANTHER" id="PTHR33572:SF14">
    <property type="entry name" value="DEVELOPMENTAL AND SECONDARY METABOLISM REGULATOR VEA"/>
    <property type="match status" value="1"/>
</dbReference>